<dbReference type="Gene3D" id="3.30.1360.120">
    <property type="entry name" value="Probable tRNA modification gtpase trme, domain 1"/>
    <property type="match status" value="1"/>
</dbReference>
<evidence type="ECO:0000313" key="2">
    <source>
        <dbReference type="Proteomes" id="UP000322545"/>
    </source>
</evidence>
<dbReference type="Proteomes" id="UP000322545">
    <property type="component" value="Unassembled WGS sequence"/>
</dbReference>
<gene>
    <name evidence="1" type="ORF">SAMN05443432_109102</name>
</gene>
<keyword evidence="2" id="KW-1185">Reference proteome</keyword>
<dbReference type="Gene3D" id="3.30.70.1520">
    <property type="entry name" value="Heterotetrameric sarcosine oxidase"/>
    <property type="match status" value="1"/>
</dbReference>
<dbReference type="AlphaFoldDB" id="A0A1M7JWG0"/>
<accession>A0A1M7JWG0</accession>
<name>A0A1M7JWG0_9RHOB</name>
<protein>
    <submittedName>
        <fullName evidence="1">Sarcosine oxidase, gamma subunit family, heterotetrameric form</fullName>
    </submittedName>
</protein>
<evidence type="ECO:0000313" key="1">
    <source>
        <dbReference type="EMBL" id="SHM57402.1"/>
    </source>
</evidence>
<dbReference type="InterPro" id="IPR027266">
    <property type="entry name" value="TrmE/GcvT-like"/>
</dbReference>
<proteinExistence type="predicted"/>
<dbReference type="EMBL" id="FRCB01000009">
    <property type="protein sequence ID" value="SHM57402.1"/>
    <property type="molecule type" value="Genomic_DNA"/>
</dbReference>
<dbReference type="SUPFAM" id="SSF103025">
    <property type="entry name" value="Folate-binding domain"/>
    <property type="match status" value="1"/>
</dbReference>
<dbReference type="RefSeq" id="WP_149780500.1">
    <property type="nucleotide sequence ID" value="NZ_FRCB01000009.1"/>
</dbReference>
<sequence length="190" mass="19834">MPDLTLTLTSAPPLAGYDTTFGNLSLTAPADLAIVSLALPLGAEDAAKKAIKSAYGIDLPDPGKSAVSKEGARLVRLGLDMALVIFTHATPDAERVVAGKLKGKVYTTDQTDVWTGLSLSGPRARVALERICPIDLHPDAFAENDAARTVMEHLGALIIRTGPDAFLLLSASSSAGSFLHAIETSIENIT</sequence>
<reference evidence="1 2" key="1">
    <citation type="submission" date="2016-11" db="EMBL/GenBank/DDBJ databases">
        <authorList>
            <person name="Varghese N."/>
            <person name="Submissions S."/>
        </authorList>
    </citation>
    <scope>NUCLEOTIDE SEQUENCE [LARGE SCALE GENOMIC DNA]</scope>
    <source>
        <strain evidence="1 2">DSM 28249</strain>
    </source>
</reference>
<organism evidence="1 2">
    <name type="scientific">Roseovarius litoreus</name>
    <dbReference type="NCBI Taxonomy" id="1155722"/>
    <lineage>
        <taxon>Bacteria</taxon>
        <taxon>Pseudomonadati</taxon>
        <taxon>Pseudomonadota</taxon>
        <taxon>Alphaproteobacteria</taxon>
        <taxon>Rhodobacterales</taxon>
        <taxon>Roseobacteraceae</taxon>
        <taxon>Roseovarius</taxon>
    </lineage>
</organism>